<reference evidence="5 6" key="1">
    <citation type="journal article" date="2007" name="PLoS ONE">
        <title>Analysis of the neurotoxin complex genes in Clostridium botulinum A1-A4 and B1 strains: BoNT/A3, /Ba4 and /B1 clusters are located within plasmids.</title>
        <authorList>
            <person name="Smith T.J."/>
            <person name="Hill K.K."/>
            <person name="Foley B.T."/>
            <person name="Detter J.C."/>
            <person name="Munk A.C."/>
            <person name="Bruce D.C."/>
            <person name="Doggett N.A."/>
            <person name="Smith L.A."/>
            <person name="Marks J.D."/>
            <person name="Xie G."/>
            <person name="Brettin T.S."/>
        </authorList>
    </citation>
    <scope>NUCLEOTIDE SEQUENCE [LARGE SCALE GENOMIC DNA]</scope>
    <source>
        <strain evidence="6">657 / Type Ba4</strain>
    </source>
</reference>
<dbReference type="Pfam" id="PF01433">
    <property type="entry name" value="Peptidase_M1"/>
    <property type="match status" value="1"/>
</dbReference>
<protein>
    <submittedName>
        <fullName evidence="5">Membrane protein</fullName>
    </submittedName>
</protein>
<keyword evidence="2" id="KW-0862">Zinc</keyword>
<keyword evidence="2" id="KW-0479">Metal-binding</keyword>
<accession>A0A3F3A285</accession>
<feature type="transmembrane region" description="Helical" evidence="3">
    <location>
        <begin position="171"/>
        <end position="193"/>
    </location>
</feature>
<keyword evidence="3" id="KW-0812">Transmembrane</keyword>
<name>A0A3F3A285_CLOB6</name>
<evidence type="ECO:0000256" key="2">
    <source>
        <dbReference type="PIRSR" id="PIRSR634015-3"/>
    </source>
</evidence>
<feature type="active site" description="Proton acceptor" evidence="1">
    <location>
        <position position="596"/>
    </location>
</feature>
<organism evidence="5 6">
    <name type="scientific">Clostridium botulinum (strain 657 / Type Ba4)</name>
    <dbReference type="NCBI Taxonomy" id="515621"/>
    <lineage>
        <taxon>Bacteria</taxon>
        <taxon>Bacillati</taxon>
        <taxon>Bacillota</taxon>
        <taxon>Clostridia</taxon>
        <taxon>Eubacteriales</taxon>
        <taxon>Clostridiaceae</taxon>
        <taxon>Clostridium</taxon>
    </lineage>
</organism>
<feature type="active site" description="Proton donor" evidence="1">
    <location>
        <position position="687"/>
    </location>
</feature>
<feature type="binding site" evidence="2">
    <location>
        <position position="619"/>
    </location>
    <ligand>
        <name>Zn(2+)</name>
        <dbReference type="ChEBI" id="CHEBI:29105"/>
        <note>catalytic</note>
    </ligand>
</feature>
<reference evidence="6" key="2">
    <citation type="submission" date="2008-05" db="EMBL/GenBank/DDBJ databases">
        <title>Genome sequence of Clostridium botulinum Ba4 strain 657.</title>
        <authorList>
            <person name="Shrivastava S."/>
            <person name="Brown J.L."/>
            <person name="Bruce D."/>
            <person name="Detter C."/>
            <person name="Munk C."/>
            <person name="Smith L.A."/>
            <person name="Smith T.J."/>
            <person name="Sutton G."/>
            <person name="Brettin T.S."/>
        </authorList>
    </citation>
    <scope>NUCLEOTIDE SEQUENCE [LARGE SCALE GENOMIC DNA]</scope>
    <source>
        <strain evidence="6">657 / Type Ba4</strain>
    </source>
</reference>
<dbReference type="GO" id="GO:0008270">
    <property type="term" value="F:zinc ion binding"/>
    <property type="evidence" value="ECO:0007669"/>
    <property type="project" value="InterPro"/>
</dbReference>
<dbReference type="KEGG" id="cbi:CLJ_B2351"/>
<keyword evidence="3" id="KW-0472">Membrane</keyword>
<proteinExistence type="predicted"/>
<feature type="transmembrane region" description="Helical" evidence="3">
    <location>
        <begin position="140"/>
        <end position="159"/>
    </location>
</feature>
<evidence type="ECO:0000313" key="5">
    <source>
        <dbReference type="EMBL" id="ACQ52246.1"/>
    </source>
</evidence>
<evidence type="ECO:0000313" key="6">
    <source>
        <dbReference type="Proteomes" id="UP000002333"/>
    </source>
</evidence>
<evidence type="ECO:0000256" key="3">
    <source>
        <dbReference type="SAM" id="Phobius"/>
    </source>
</evidence>
<keyword evidence="3" id="KW-1133">Transmembrane helix</keyword>
<dbReference type="EMBL" id="CP001083">
    <property type="protein sequence ID" value="ACQ52246.1"/>
    <property type="molecule type" value="Genomic_DNA"/>
</dbReference>
<feature type="binding site" evidence="2">
    <location>
        <position position="595"/>
    </location>
    <ligand>
        <name>Zn(2+)</name>
        <dbReference type="ChEBI" id="CHEBI:29105"/>
        <note>catalytic</note>
    </ligand>
</feature>
<dbReference type="PANTHER" id="PTHR45726">
    <property type="entry name" value="LEUKOTRIENE A-4 HYDROLASE"/>
    <property type="match status" value="1"/>
</dbReference>
<dbReference type="InterPro" id="IPR034015">
    <property type="entry name" value="M1_LTA4H"/>
</dbReference>
<evidence type="ECO:0000256" key="1">
    <source>
        <dbReference type="PIRSR" id="PIRSR634015-1"/>
    </source>
</evidence>
<dbReference type="PANTHER" id="PTHR45726:SF3">
    <property type="entry name" value="LEUKOTRIENE A-4 HYDROLASE"/>
    <property type="match status" value="1"/>
</dbReference>
<feature type="transmembrane region" description="Helical" evidence="3">
    <location>
        <begin position="94"/>
        <end position="120"/>
    </location>
</feature>
<feature type="transmembrane region" description="Helical" evidence="3">
    <location>
        <begin position="218"/>
        <end position="239"/>
    </location>
</feature>
<feature type="domain" description="Peptidase M1 membrane alanine aminopeptidase" evidence="4">
    <location>
        <begin position="576"/>
        <end position="733"/>
    </location>
</feature>
<gene>
    <name evidence="5" type="ordered locus">CLJ_B2351</name>
</gene>
<dbReference type="SUPFAM" id="SSF55486">
    <property type="entry name" value="Metalloproteases ('zincins'), catalytic domain"/>
    <property type="match status" value="1"/>
</dbReference>
<feature type="binding site" evidence="2">
    <location>
        <position position="599"/>
    </location>
    <ligand>
        <name>Zn(2+)</name>
        <dbReference type="ChEBI" id="CHEBI:29105"/>
        <note>catalytic</note>
    </ligand>
</feature>
<dbReference type="AlphaFoldDB" id="A0A3F3A285"/>
<dbReference type="InterPro" id="IPR014782">
    <property type="entry name" value="Peptidase_M1_dom"/>
</dbReference>
<feature type="transmembrane region" description="Helical" evidence="3">
    <location>
        <begin position="20"/>
        <end position="39"/>
    </location>
</feature>
<dbReference type="Gene3D" id="1.10.390.10">
    <property type="entry name" value="Neutral Protease Domain 2"/>
    <property type="match status" value="1"/>
</dbReference>
<evidence type="ECO:0000259" key="4">
    <source>
        <dbReference type="Pfam" id="PF01433"/>
    </source>
</evidence>
<feature type="transmembrane region" description="Helical" evidence="3">
    <location>
        <begin position="51"/>
        <end position="73"/>
    </location>
</feature>
<comment type="cofactor">
    <cofactor evidence="2">
        <name>Zn(2+)</name>
        <dbReference type="ChEBI" id="CHEBI:29105"/>
    </cofactor>
    <text evidence="2">Binds 1 zinc ion per subunit.</text>
</comment>
<feature type="transmembrane region" description="Helical" evidence="3">
    <location>
        <begin position="251"/>
        <end position="271"/>
    </location>
</feature>
<sequence length="742" mass="83931">MNFFSYLRVELNRIFHSKIVYLIMILTMLCPMAGYKLYNGGMLDETLCGQFIGRPSIAGAVGGGILFAILTLLEFDRVHKYEIEGLTNSIVSPLLLNVGRLLTIGIAAIVTVSIASVLYYPYTVIKMGNVFDGYTYLNSFFLLMLPSVLLSILAASAFYQIFYRVDLSMAAFILLMLPNLIENLPIGNILHWIRPSVPAMSDYFSNTQVFRLMKHSRLFWFLIFGGLWLIGLLSVRCYGKRIFGSMRYNSRKVYIPLIAVAMIGGGCYAFINQPDVFLISKEGILEIINNDSEDSSDKVNKEIQLLNSDLKISFDGSKGSLSGKAVYSLENLSSSKQECRFTINPGYTIHKIVVNDKKVTFKKLENIRNNIIFNVPKEKNIKLTIEYEGRPKILYFLSDSILDTNISDKYIDLKSGFIPNIKVANSKNNSELTCQLTMPAGLIPVVDPSQKDENDETVANLTGDTTLLLEDGDKKTWLVHLKGTRLSLMAGGYVMKQLGNEEMPIKFYYSSKHEDTMKNMSAEKVMKDTIDYCISHYGKLNNVAKNSPLKIVEKTALFPGGLAYPNYSTIGEFCFNDENLSDKSKGASSAETLAHELAHQWWGVHTVGSGGNNRNWSAEGLAVYTTYRVAKKTHGEEYAKKNYVDIWRARVKENNNNFYTRHPEYLKILPQRYVRDIDDNDRVLRQYSKLPLQILKASKLVGGEDKMDEILAKLYKNKSKTQITWQDFLNACELKGEELNLE</sequence>
<dbReference type="InterPro" id="IPR027268">
    <property type="entry name" value="Peptidase_M4/M1_CTD_sf"/>
</dbReference>
<dbReference type="GO" id="GO:0008237">
    <property type="term" value="F:metallopeptidase activity"/>
    <property type="evidence" value="ECO:0007669"/>
    <property type="project" value="InterPro"/>
</dbReference>
<dbReference type="Proteomes" id="UP000002333">
    <property type="component" value="Chromosome"/>
</dbReference>